<feature type="domain" description="O-acyltransferase WSD1 C-terminal" evidence="13">
    <location>
        <begin position="317"/>
        <end position="462"/>
    </location>
</feature>
<dbReference type="PANTHER" id="PTHR31650">
    <property type="entry name" value="O-ACYLTRANSFERASE (WSD1-LIKE) FAMILY PROTEIN"/>
    <property type="match status" value="1"/>
</dbReference>
<keyword evidence="7" id="KW-0319">Glycerol metabolism</keyword>
<evidence type="ECO:0000256" key="8">
    <source>
        <dbReference type="ARBA" id="ARBA00023098"/>
    </source>
</evidence>
<dbReference type="EC" id="2.3.1.20" evidence="4"/>
<protein>
    <recommendedName>
        <fullName evidence="4">diacylglycerol O-acyltransferase</fullName>
        <ecNumber evidence="4">2.3.1.20</ecNumber>
    </recommendedName>
</protein>
<evidence type="ECO:0000313" key="14">
    <source>
        <dbReference type="EMBL" id="GAA4357511.1"/>
    </source>
</evidence>
<evidence type="ECO:0000256" key="3">
    <source>
        <dbReference type="ARBA" id="ARBA00009587"/>
    </source>
</evidence>
<evidence type="ECO:0000256" key="6">
    <source>
        <dbReference type="ARBA" id="ARBA00022679"/>
    </source>
</evidence>
<evidence type="ECO:0000256" key="2">
    <source>
        <dbReference type="ARBA" id="ARBA00005189"/>
    </source>
</evidence>
<keyword evidence="9" id="KW-0012">Acyltransferase</keyword>
<comment type="similarity">
    <text evidence="3">Belongs to the long-chain O-acyltransferase family.</text>
</comment>
<comment type="pathway">
    <text evidence="2">Lipid metabolism.</text>
</comment>
<evidence type="ECO:0000259" key="12">
    <source>
        <dbReference type="Pfam" id="PF03007"/>
    </source>
</evidence>
<gene>
    <name evidence="14" type="ORF">GCM10023165_51480</name>
</gene>
<dbReference type="NCBIfam" id="TIGR02946">
    <property type="entry name" value="acyl_WS_DGAT"/>
    <property type="match status" value="1"/>
</dbReference>
<evidence type="ECO:0000256" key="9">
    <source>
        <dbReference type="ARBA" id="ARBA00023315"/>
    </source>
</evidence>
<dbReference type="InterPro" id="IPR014292">
    <property type="entry name" value="Acyl_transf_WS/DGAT"/>
</dbReference>
<evidence type="ECO:0000256" key="1">
    <source>
        <dbReference type="ARBA" id="ARBA00004771"/>
    </source>
</evidence>
<evidence type="ECO:0000256" key="5">
    <source>
        <dbReference type="ARBA" id="ARBA00022516"/>
    </source>
</evidence>
<dbReference type="InterPro" id="IPR004255">
    <property type="entry name" value="O-acyltransferase_WSD1_N"/>
</dbReference>
<dbReference type="Pfam" id="PF06974">
    <property type="entry name" value="WS_DGAT_C"/>
    <property type="match status" value="1"/>
</dbReference>
<evidence type="ECO:0000259" key="13">
    <source>
        <dbReference type="Pfam" id="PF06974"/>
    </source>
</evidence>
<proteinExistence type="inferred from homology"/>
<sequence length="548" mass="59251">MQHLSGLDATFLHTETPETPMHVGGLHLLELPADYDGDFYEDVKAHVASRLHLSEIFTRKLALMPFELSNPVWVEDEDVDLDYHVRRVTLPRPGTMRQLEQYVARLHSTLMDRSRPLWEFYVIDGLQGGRYAMYTKVHHAGIDGQAGAAFAQAIMTLEPHPAPTKPPRQKARRSNRYQLGVAELAGAAISNTLQQYVKLVKTFPDMARAVQSLVVPQPRSEGAGPWQLPKNLNLLGPRTLLNVAITNQRAYAVRSIPLAEVKQTGKKLGASLNDVVMGLCAGALRRYLADHGKLPKKPMSAAIPVTLRAPGDTSSNNQVSMTVMTLATDVADPIERIARIRESSTAAKDLIGNIKAAIPTDFPSFGAPWLMSGLASMYGRSRLADRLPPVANVVISNVPGAQVALYFAGAKLLTYYPVSIPSHGMALNMTVQSYNGSLDFGLIACRRAVPDVDAIADYLLEEHRGIQERVKALEVPAAPAASAATKEAKAPAEAASRRAPAKAPARPRAPRKAAQHPAAEAAQAAPVKAAKRPAARKRPARGAAAATR</sequence>
<dbReference type="InterPro" id="IPR009721">
    <property type="entry name" value="O-acyltransferase_WSD1_C"/>
</dbReference>
<dbReference type="RefSeq" id="WP_345541586.1">
    <property type="nucleotide sequence ID" value="NZ_BAABGJ010000081.1"/>
</dbReference>
<keyword evidence="8" id="KW-0443">Lipid metabolism</keyword>
<dbReference type="Pfam" id="PF03007">
    <property type="entry name" value="WS_DGAT_cat"/>
    <property type="match status" value="1"/>
</dbReference>
<evidence type="ECO:0000313" key="15">
    <source>
        <dbReference type="Proteomes" id="UP001500975"/>
    </source>
</evidence>
<evidence type="ECO:0000256" key="10">
    <source>
        <dbReference type="ARBA" id="ARBA00048109"/>
    </source>
</evidence>
<keyword evidence="5" id="KW-0444">Lipid biosynthesis</keyword>
<keyword evidence="15" id="KW-1185">Reference proteome</keyword>
<keyword evidence="6" id="KW-0808">Transferase</keyword>
<dbReference type="Proteomes" id="UP001500975">
    <property type="component" value="Unassembled WGS sequence"/>
</dbReference>
<comment type="catalytic activity">
    <reaction evidence="10">
        <text>an acyl-CoA + a 1,2-diacyl-sn-glycerol = a triacyl-sn-glycerol + CoA</text>
        <dbReference type="Rhea" id="RHEA:10868"/>
        <dbReference type="ChEBI" id="CHEBI:17815"/>
        <dbReference type="ChEBI" id="CHEBI:57287"/>
        <dbReference type="ChEBI" id="CHEBI:58342"/>
        <dbReference type="ChEBI" id="CHEBI:64615"/>
        <dbReference type="EC" id="2.3.1.20"/>
    </reaction>
</comment>
<comment type="caution">
    <text evidence="14">The sequence shown here is derived from an EMBL/GenBank/DDBJ whole genome shotgun (WGS) entry which is preliminary data.</text>
</comment>
<feature type="region of interest" description="Disordered" evidence="11">
    <location>
        <begin position="482"/>
        <end position="548"/>
    </location>
</feature>
<dbReference type="EMBL" id="BAABGJ010000081">
    <property type="protein sequence ID" value="GAA4357511.1"/>
    <property type="molecule type" value="Genomic_DNA"/>
</dbReference>
<comment type="pathway">
    <text evidence="1">Glycerolipid metabolism; triacylglycerol biosynthesis.</text>
</comment>
<dbReference type="InterPro" id="IPR045034">
    <property type="entry name" value="O-acyltransferase_WSD1-like"/>
</dbReference>
<evidence type="ECO:0000256" key="7">
    <source>
        <dbReference type="ARBA" id="ARBA00022798"/>
    </source>
</evidence>
<feature type="compositionally biased region" description="Low complexity" evidence="11">
    <location>
        <begin position="515"/>
        <end position="528"/>
    </location>
</feature>
<dbReference type="SUPFAM" id="SSF52777">
    <property type="entry name" value="CoA-dependent acyltransferases"/>
    <property type="match status" value="1"/>
</dbReference>
<reference evidence="15" key="1">
    <citation type="journal article" date="2019" name="Int. J. Syst. Evol. Microbiol.">
        <title>The Global Catalogue of Microorganisms (GCM) 10K type strain sequencing project: providing services to taxonomists for standard genome sequencing and annotation.</title>
        <authorList>
            <consortium name="The Broad Institute Genomics Platform"/>
            <consortium name="The Broad Institute Genome Sequencing Center for Infectious Disease"/>
            <person name="Wu L."/>
            <person name="Ma J."/>
        </authorList>
    </citation>
    <scope>NUCLEOTIDE SEQUENCE [LARGE SCALE GENOMIC DNA]</scope>
    <source>
        <strain evidence="15">JCM 17804</strain>
    </source>
</reference>
<evidence type="ECO:0000256" key="4">
    <source>
        <dbReference type="ARBA" id="ARBA00013244"/>
    </source>
</evidence>
<feature type="compositionally biased region" description="Basic residues" evidence="11">
    <location>
        <begin position="529"/>
        <end position="540"/>
    </location>
</feature>
<dbReference type="PANTHER" id="PTHR31650:SF1">
    <property type="entry name" value="WAX ESTER SYNTHASE_DIACYLGLYCEROL ACYLTRANSFERASE 4-RELATED"/>
    <property type="match status" value="1"/>
</dbReference>
<organism evidence="14 15">
    <name type="scientific">Variovorax defluvii</name>
    <dbReference type="NCBI Taxonomy" id="913761"/>
    <lineage>
        <taxon>Bacteria</taxon>
        <taxon>Pseudomonadati</taxon>
        <taxon>Pseudomonadota</taxon>
        <taxon>Betaproteobacteria</taxon>
        <taxon>Burkholderiales</taxon>
        <taxon>Comamonadaceae</taxon>
        <taxon>Variovorax</taxon>
    </lineage>
</organism>
<name>A0ABP8IEW2_9BURK</name>
<feature type="domain" description="O-acyltransferase WSD1-like N-terminal" evidence="12">
    <location>
        <begin position="4"/>
        <end position="276"/>
    </location>
</feature>
<evidence type="ECO:0000256" key="11">
    <source>
        <dbReference type="SAM" id="MobiDB-lite"/>
    </source>
</evidence>
<feature type="compositionally biased region" description="Low complexity" evidence="11">
    <location>
        <begin position="482"/>
        <end position="506"/>
    </location>
</feature>
<accession>A0ABP8IEW2</accession>